<reference evidence="3 4" key="1">
    <citation type="submission" date="2017-07" db="EMBL/GenBank/DDBJ databases">
        <title>Draft Genome Sequences of Select Purple Nonsulfur Bacteria.</title>
        <authorList>
            <person name="Lasarre B."/>
            <person name="Mckinlay J.B."/>
        </authorList>
    </citation>
    <scope>NUCLEOTIDE SEQUENCE [LARGE SCALE GENOMIC DNA]</scope>
    <source>
        <strain evidence="3 4">DSM 11907</strain>
    </source>
</reference>
<keyword evidence="4" id="KW-1185">Reference proteome</keyword>
<keyword evidence="2" id="KW-0812">Transmembrane</keyword>
<name>A0A327JLF0_9BRAD</name>
<feature type="transmembrane region" description="Helical" evidence="2">
    <location>
        <begin position="226"/>
        <end position="251"/>
    </location>
</feature>
<evidence type="ECO:0000256" key="1">
    <source>
        <dbReference type="SAM" id="MobiDB-lite"/>
    </source>
</evidence>
<dbReference type="AlphaFoldDB" id="A0A327JLF0"/>
<organism evidence="3 4">
    <name type="scientific">Rhodoplanes elegans</name>
    <dbReference type="NCBI Taxonomy" id="29408"/>
    <lineage>
        <taxon>Bacteria</taxon>
        <taxon>Pseudomonadati</taxon>
        <taxon>Pseudomonadota</taxon>
        <taxon>Alphaproteobacteria</taxon>
        <taxon>Hyphomicrobiales</taxon>
        <taxon>Nitrobacteraceae</taxon>
        <taxon>Rhodoplanes</taxon>
    </lineage>
</organism>
<feature type="non-terminal residue" evidence="3">
    <location>
        <position position="288"/>
    </location>
</feature>
<accession>A0A327JLF0</accession>
<protein>
    <submittedName>
        <fullName evidence="3">Uncharacterized protein</fullName>
    </submittedName>
</protein>
<evidence type="ECO:0000256" key="2">
    <source>
        <dbReference type="SAM" id="Phobius"/>
    </source>
</evidence>
<dbReference type="EMBL" id="NPEU01000911">
    <property type="protein sequence ID" value="RAI26725.1"/>
    <property type="molecule type" value="Genomic_DNA"/>
</dbReference>
<sequence>EARDAEPTVVPDAPEPPAFEPATDAAPASAIAEAAPHREPEVILGVPFGEVGGQVQQDSAPQDLDALAAASADGPMPPPAAIAAVAPPATDWPPLPRQPARIEPAPAAPTFAAPPVAELVRADEVPAAQGGAAHGRAAVVWLIPDTEPVRTAPPRPEPPRAARTEPLLIADSPAMVPSAGDPGGFGWLKPRPFAGDLAVRELGRRLALDPHAVPEPPMPVRVRVPWRGAGIAAALTGVAAALALAVVVVLIPSAGREAAGPALAGAPSDRALMAGLERAAPVRLVLVE</sequence>
<evidence type="ECO:0000313" key="3">
    <source>
        <dbReference type="EMBL" id="RAI26725.1"/>
    </source>
</evidence>
<keyword evidence="2" id="KW-1133">Transmembrane helix</keyword>
<feature type="non-terminal residue" evidence="3">
    <location>
        <position position="1"/>
    </location>
</feature>
<feature type="region of interest" description="Disordered" evidence="1">
    <location>
        <begin position="1"/>
        <end position="38"/>
    </location>
</feature>
<gene>
    <name evidence="3" type="ORF">CH338_30560</name>
</gene>
<comment type="caution">
    <text evidence="3">The sequence shown here is derived from an EMBL/GenBank/DDBJ whole genome shotgun (WGS) entry which is preliminary data.</text>
</comment>
<dbReference type="Proteomes" id="UP000248863">
    <property type="component" value="Unassembled WGS sequence"/>
</dbReference>
<feature type="compositionally biased region" description="Low complexity" evidence="1">
    <location>
        <begin position="20"/>
        <end position="34"/>
    </location>
</feature>
<evidence type="ECO:0000313" key="4">
    <source>
        <dbReference type="Proteomes" id="UP000248863"/>
    </source>
</evidence>
<proteinExistence type="predicted"/>
<keyword evidence="2" id="KW-0472">Membrane</keyword>